<protein>
    <submittedName>
        <fullName evidence="2">Uncharacterized protein</fullName>
    </submittedName>
</protein>
<organism evidence="2 3">
    <name type="scientific">Jaminaea rosea</name>
    <dbReference type="NCBI Taxonomy" id="1569628"/>
    <lineage>
        <taxon>Eukaryota</taxon>
        <taxon>Fungi</taxon>
        <taxon>Dikarya</taxon>
        <taxon>Basidiomycota</taxon>
        <taxon>Ustilaginomycotina</taxon>
        <taxon>Exobasidiomycetes</taxon>
        <taxon>Microstromatales</taxon>
        <taxon>Microstromatales incertae sedis</taxon>
        <taxon>Jaminaea</taxon>
    </lineage>
</organism>
<sequence length="167" mass="17503">MSLFKSTSSLAARTTTALRLNAAGSSSITANATLSARAFSSSSAPCSSWGGGKLKTHQGAAKRFRPLSKRRPRYDSNPASIIAQLASYSAQNGGTMSSIDYALAAEQMGSQGRGEMRPGPLFKRGKAGKRHLNLQVNGSRLNSLGGTAVAGRGRTGWHLRKLLAPIV</sequence>
<dbReference type="OrthoDB" id="162638at2759"/>
<proteinExistence type="predicted"/>
<feature type="region of interest" description="Disordered" evidence="1">
    <location>
        <begin position="43"/>
        <end position="62"/>
    </location>
</feature>
<dbReference type="RefSeq" id="XP_025363452.1">
    <property type="nucleotide sequence ID" value="XM_025505628.1"/>
</dbReference>
<accession>A0A316UU60</accession>
<evidence type="ECO:0000256" key="1">
    <source>
        <dbReference type="SAM" id="MobiDB-lite"/>
    </source>
</evidence>
<gene>
    <name evidence="2" type="ORF">BDZ90DRAFT_230850</name>
</gene>
<dbReference type="EMBL" id="KZ819664">
    <property type="protein sequence ID" value="PWN28840.1"/>
    <property type="molecule type" value="Genomic_DNA"/>
</dbReference>
<dbReference type="GeneID" id="37027451"/>
<evidence type="ECO:0000313" key="2">
    <source>
        <dbReference type="EMBL" id="PWN28840.1"/>
    </source>
</evidence>
<keyword evidence="3" id="KW-1185">Reference proteome</keyword>
<dbReference type="Proteomes" id="UP000245884">
    <property type="component" value="Unassembled WGS sequence"/>
</dbReference>
<dbReference type="Gene3D" id="4.10.410.60">
    <property type="match status" value="1"/>
</dbReference>
<dbReference type="InterPro" id="IPR037229">
    <property type="entry name" value="Ribosomal_bL35_sf"/>
</dbReference>
<name>A0A316UU60_9BASI</name>
<reference evidence="2 3" key="1">
    <citation type="journal article" date="2018" name="Mol. Biol. Evol.">
        <title>Broad Genomic Sampling Reveals a Smut Pathogenic Ancestry of the Fungal Clade Ustilaginomycotina.</title>
        <authorList>
            <person name="Kijpornyongpan T."/>
            <person name="Mondo S.J."/>
            <person name="Barry K."/>
            <person name="Sandor L."/>
            <person name="Lee J."/>
            <person name="Lipzen A."/>
            <person name="Pangilinan J."/>
            <person name="LaButti K."/>
            <person name="Hainaut M."/>
            <person name="Henrissat B."/>
            <person name="Grigoriev I.V."/>
            <person name="Spatafora J.W."/>
            <person name="Aime M.C."/>
        </authorList>
    </citation>
    <scope>NUCLEOTIDE SEQUENCE [LARGE SCALE GENOMIC DNA]</scope>
    <source>
        <strain evidence="2 3">MCA 5214</strain>
    </source>
</reference>
<dbReference type="STRING" id="1569628.A0A316UU60"/>
<evidence type="ECO:0000313" key="3">
    <source>
        <dbReference type="Proteomes" id="UP000245884"/>
    </source>
</evidence>
<dbReference type="AlphaFoldDB" id="A0A316UU60"/>